<evidence type="ECO:0000256" key="5">
    <source>
        <dbReference type="ARBA" id="ARBA00023128"/>
    </source>
</evidence>
<comment type="subunit">
    <text evidence="7">Component of the mitochondrial contact site and cristae organizing system (MICOS) complex.</text>
</comment>
<keyword evidence="4" id="KW-1133">Transmembrane helix</keyword>
<dbReference type="InterPro" id="IPR019166">
    <property type="entry name" value="MIC26/MIC27"/>
</dbReference>
<name>A0AAJ6QXU1_9ACAR</name>
<dbReference type="Proteomes" id="UP000694867">
    <property type="component" value="Unplaced"/>
</dbReference>
<protein>
    <recommendedName>
        <fullName evidence="7">MICOS complex subunit</fullName>
    </recommendedName>
</protein>
<evidence type="ECO:0000256" key="3">
    <source>
        <dbReference type="ARBA" id="ARBA00022692"/>
    </source>
</evidence>
<dbReference type="RefSeq" id="XP_003747553.1">
    <property type="nucleotide sequence ID" value="XM_003747505.1"/>
</dbReference>
<dbReference type="Pfam" id="PF09769">
    <property type="entry name" value="ApoO"/>
    <property type="match status" value="1"/>
</dbReference>
<evidence type="ECO:0000313" key="9">
    <source>
        <dbReference type="RefSeq" id="XP_003747553.1"/>
    </source>
</evidence>
<keyword evidence="7" id="KW-0999">Mitochondrion inner membrane</keyword>
<evidence type="ECO:0000313" key="8">
    <source>
        <dbReference type="Proteomes" id="UP000694867"/>
    </source>
</evidence>
<dbReference type="KEGG" id="goe:100904290"/>
<evidence type="ECO:0000256" key="6">
    <source>
        <dbReference type="ARBA" id="ARBA00023136"/>
    </source>
</evidence>
<keyword evidence="8" id="KW-1185">Reference proteome</keyword>
<evidence type="ECO:0000256" key="4">
    <source>
        <dbReference type="ARBA" id="ARBA00022989"/>
    </source>
</evidence>
<dbReference type="InterPro" id="IPR033182">
    <property type="entry name" value="MIC26/MIC27_animal"/>
</dbReference>
<dbReference type="AlphaFoldDB" id="A0AAJ6QXU1"/>
<comment type="similarity">
    <text evidence="2">Belongs to the apolipoprotein O/MICOS complex subunit Mic27 family.</text>
</comment>
<comment type="subcellular location">
    <subcellularLocation>
        <location evidence="7">Mitochondrion inner membrane</location>
    </subcellularLocation>
    <subcellularLocation>
        <location evidence="1">Mitochondrion membrane</location>
    </subcellularLocation>
</comment>
<dbReference type="PANTHER" id="PTHR14564">
    <property type="entry name" value="MICOS COMPLEX SUBUNIT MIC26 / MIC27 FAMILY MEMBER"/>
    <property type="match status" value="1"/>
</dbReference>
<reference evidence="9" key="1">
    <citation type="submission" date="2025-08" db="UniProtKB">
        <authorList>
            <consortium name="RefSeq"/>
        </authorList>
    </citation>
    <scope>IDENTIFICATION</scope>
</reference>
<organism evidence="8 9">
    <name type="scientific">Galendromus occidentalis</name>
    <name type="common">western predatory mite</name>
    <dbReference type="NCBI Taxonomy" id="34638"/>
    <lineage>
        <taxon>Eukaryota</taxon>
        <taxon>Metazoa</taxon>
        <taxon>Ecdysozoa</taxon>
        <taxon>Arthropoda</taxon>
        <taxon>Chelicerata</taxon>
        <taxon>Arachnida</taxon>
        <taxon>Acari</taxon>
        <taxon>Parasitiformes</taxon>
        <taxon>Mesostigmata</taxon>
        <taxon>Gamasina</taxon>
        <taxon>Phytoseioidea</taxon>
        <taxon>Phytoseiidae</taxon>
        <taxon>Typhlodrominae</taxon>
        <taxon>Galendromus</taxon>
    </lineage>
</organism>
<sequence>MSSGGSETPKAEKPCKPCCVGKKMYKPQNLPIYGCPECPSKFEVIESPPSPIEAYVKTLRVAVSPGLLAAKQVADRGVQIMDTAVAHTQSSWGYVTSEGNSTVKGMAILGGGLAGMILARRGVFRRSLFGATGAGVVAANLYPEDYHRYRDETSKVVCGTVKDTTGYDLEAELKKIELSKLSEYVPKGLTAYFSGSRDKTEEPKKA</sequence>
<proteinExistence type="inferred from homology"/>
<keyword evidence="3" id="KW-0812">Transmembrane</keyword>
<dbReference type="GeneID" id="100904290"/>
<dbReference type="GO" id="GO:0061617">
    <property type="term" value="C:MICOS complex"/>
    <property type="evidence" value="ECO:0007669"/>
    <property type="project" value="UniProtKB-UniRule"/>
</dbReference>
<comment type="function">
    <text evidence="7">Component of the MICOS complex, a large protein complex of the mitochondrial inner membrane that plays crucial roles in the maintenance of crista junctions, inner membrane architecture, and formation of contact sites to the outer membrane.</text>
</comment>
<keyword evidence="5 7" id="KW-0496">Mitochondrion</keyword>
<accession>A0AAJ6QXU1</accession>
<dbReference type="CTD" id="41959"/>
<evidence type="ECO:0000256" key="2">
    <source>
        <dbReference type="ARBA" id="ARBA00010904"/>
    </source>
</evidence>
<gene>
    <name evidence="9" type="primary">LOC100904290</name>
</gene>
<evidence type="ECO:0000256" key="7">
    <source>
        <dbReference type="RuleBase" id="RU363021"/>
    </source>
</evidence>
<evidence type="ECO:0000256" key="1">
    <source>
        <dbReference type="ARBA" id="ARBA00004325"/>
    </source>
</evidence>
<keyword evidence="6" id="KW-0472">Membrane</keyword>
<dbReference type="GO" id="GO:0042407">
    <property type="term" value="P:cristae formation"/>
    <property type="evidence" value="ECO:0007669"/>
    <property type="project" value="InterPro"/>
</dbReference>